<gene>
    <name evidence="5" type="ORF">PBRA_002309</name>
</gene>
<dbReference type="InterPro" id="IPR036427">
    <property type="entry name" value="Bromodomain-like_sf"/>
</dbReference>
<evidence type="ECO:0000256" key="1">
    <source>
        <dbReference type="ARBA" id="ARBA00023117"/>
    </source>
</evidence>
<organism evidence="5 6">
    <name type="scientific">Plasmodiophora brassicae</name>
    <name type="common">Clubroot disease agent</name>
    <dbReference type="NCBI Taxonomy" id="37360"/>
    <lineage>
        <taxon>Eukaryota</taxon>
        <taxon>Sar</taxon>
        <taxon>Rhizaria</taxon>
        <taxon>Endomyxa</taxon>
        <taxon>Phytomyxea</taxon>
        <taxon>Plasmodiophorida</taxon>
        <taxon>Plasmodiophoridae</taxon>
        <taxon>Plasmodiophora</taxon>
    </lineage>
</organism>
<evidence type="ECO:0000313" key="5">
    <source>
        <dbReference type="EMBL" id="CEP02044.1"/>
    </source>
</evidence>
<feature type="domain" description="Bromo" evidence="4">
    <location>
        <begin position="304"/>
        <end position="373"/>
    </location>
</feature>
<feature type="region of interest" description="Disordered" evidence="3">
    <location>
        <begin position="116"/>
        <end position="137"/>
    </location>
</feature>
<dbReference type="SUPFAM" id="SSF47370">
    <property type="entry name" value="Bromodomain"/>
    <property type="match status" value="6"/>
</dbReference>
<dbReference type="GO" id="GO:0000785">
    <property type="term" value="C:chromatin"/>
    <property type="evidence" value="ECO:0007669"/>
    <property type="project" value="TreeGrafter"/>
</dbReference>
<dbReference type="PRINTS" id="PR00503">
    <property type="entry name" value="BROMODOMAIN"/>
</dbReference>
<protein>
    <recommendedName>
        <fullName evidence="4">Bromo domain-containing protein</fullName>
    </recommendedName>
</protein>
<feature type="region of interest" description="Disordered" evidence="3">
    <location>
        <begin position="421"/>
        <end position="444"/>
    </location>
</feature>
<evidence type="ECO:0000313" key="6">
    <source>
        <dbReference type="Proteomes" id="UP000039324"/>
    </source>
</evidence>
<dbReference type="InterPro" id="IPR001487">
    <property type="entry name" value="Bromodomain"/>
</dbReference>
<evidence type="ECO:0000256" key="2">
    <source>
        <dbReference type="PROSITE-ProRule" id="PRU00035"/>
    </source>
</evidence>
<dbReference type="InterPro" id="IPR018359">
    <property type="entry name" value="Bromodomain_CS"/>
</dbReference>
<dbReference type="PANTHER" id="PTHR22880:SF225">
    <property type="entry name" value="BROMODOMAIN-CONTAINING PROTEIN BET-1-RELATED"/>
    <property type="match status" value="1"/>
</dbReference>
<keyword evidence="6" id="KW-1185">Reference proteome</keyword>
<evidence type="ECO:0000256" key="3">
    <source>
        <dbReference type="SAM" id="MobiDB-lite"/>
    </source>
</evidence>
<feature type="domain" description="Bromo" evidence="4">
    <location>
        <begin position="159"/>
        <end position="229"/>
    </location>
</feature>
<dbReference type="GO" id="GO:0005634">
    <property type="term" value="C:nucleus"/>
    <property type="evidence" value="ECO:0007669"/>
    <property type="project" value="TreeGrafter"/>
</dbReference>
<dbReference type="GO" id="GO:0006355">
    <property type="term" value="P:regulation of DNA-templated transcription"/>
    <property type="evidence" value="ECO:0007669"/>
    <property type="project" value="TreeGrafter"/>
</dbReference>
<accession>A0A0G4J3T2</accession>
<dbReference type="SMART" id="SM00297">
    <property type="entry name" value="BROMO"/>
    <property type="match status" value="6"/>
</dbReference>
<evidence type="ECO:0000259" key="4">
    <source>
        <dbReference type="PROSITE" id="PS50014"/>
    </source>
</evidence>
<dbReference type="PROSITE" id="PS50014">
    <property type="entry name" value="BROMODOMAIN_2"/>
    <property type="match status" value="6"/>
</dbReference>
<keyword evidence="1 2" id="KW-0103">Bromodomain</keyword>
<name>A0A0G4J3T2_PLABS</name>
<dbReference type="Pfam" id="PF00439">
    <property type="entry name" value="Bromodomain"/>
    <property type="match status" value="6"/>
</dbReference>
<feature type="domain" description="Bromo" evidence="4">
    <location>
        <begin position="711"/>
        <end position="781"/>
    </location>
</feature>
<dbReference type="GO" id="GO:0006338">
    <property type="term" value="P:chromatin remodeling"/>
    <property type="evidence" value="ECO:0007669"/>
    <property type="project" value="TreeGrafter"/>
</dbReference>
<feature type="compositionally biased region" description="Acidic residues" evidence="3">
    <location>
        <begin position="421"/>
        <end position="437"/>
    </location>
</feature>
<feature type="domain" description="Bromo" evidence="4">
    <location>
        <begin position="461"/>
        <end position="525"/>
    </location>
</feature>
<feature type="region of interest" description="Disordered" evidence="3">
    <location>
        <begin position="827"/>
        <end position="909"/>
    </location>
</feature>
<dbReference type="EMBL" id="CDSF01000122">
    <property type="protein sequence ID" value="CEP02044.1"/>
    <property type="molecule type" value="Genomic_DNA"/>
</dbReference>
<sequence>MSASAASWKTTFSAIMQRLKRDAGCIYFKQPVDPVALQIPLYPYIIKHPVDLGTIERRLQADEYASAGDAAVDVIRCFSNAMMFNGPASVGSEVYKAARSMRGLFCRQYRSKFHEEPPSASFDTISPPADAAPRPEEDLELTSNGVAVLQAMLTRMKAKYDKALAPFIFCVDPVKHPEYYEVIQHPMALSLVEAKLELYAYARVSDFATEVRQIWRNCATFNDPGAKLARQAVKLASKFEKYLEKAISEIRNPPPSPIVNIVDRSAAAAAVAPPPELDLTVKLALPPPPPFNKAICISIVNKLQKDKRSPAFREPVPEGVIGYRDVVSHPMDLRTVRNRITSGHYKSNDEFVSDIRLIWRNCRLFNGPSAPITELANALSSKFENDLLPELGISPKAEPDVGSPADVVPPIAKLTETAEVVEPEPAESVGDTDEAEISPDASATMTRGSKRRCARLLRELCSLEMAMDFRDPLDPVMYNYTGYDDFVPQRMDLSTAQAKLSSDQYAAPRAFADDVLLTFKNALAYPGTPLATRIAARYLELYFNTEFSIAFPGPNAALNKQLPWVAPGLGALEKVSAYDYGRLFGDPVNPLLFNLLDYYDRVPHPMDLSTVSRRLEAGLYDNLDNFLSAVDLVWSNCTLYHSELNPDLAAVALNCRSVFLDTFDKLSPGLRDHSALICDEIPVAESPAKPMAAPPKRTPPTPAVALIRRLKKMDQHKTFQMPVDEQLYPEYRNFVSTPMDLGTIERQLLEGYYKSVDAFIGDIRLVFSNCAAFNAEGTPVRVLGDRMAAFVESQLAEKMTTGHLQASLDEISSKLAAKRAAKELKEREKQLKAGPAKVAKPVPVATPTKPEGISLSKRVRTPQRPDVADDGAPVKQPKISALARRAGDGTKKAPAVPSGPEEPVFRTIPPRIPLPVSQRKRLMTYVRERIDSLVLERVHAEPSAMDVDEKSRSPRAVPFVPSAVQPFRLQLRQPRARHRFHRAPAFVTDDVDHVDVDGDGSWSKKVSQWLQKNAPPRQALQPGPVILDPTKLFVHGEHEASFAIRLDPSSMSVASVETLGFRRLSSSSSVWIRVRKTGDQLLDVFHAVLLARQPDRVVKVTVKVASLSGEQWQALVRSKGALDGTLDAAEDDCMLFSLPLNGNRREVHIPGHLKWVPDGFYMNRQSIGTHSPMTSIYIAGVKDSIAVHFDDFPVGGS</sequence>
<dbReference type="Proteomes" id="UP000039324">
    <property type="component" value="Unassembled WGS sequence"/>
</dbReference>
<dbReference type="CDD" id="cd04369">
    <property type="entry name" value="Bromodomain"/>
    <property type="match status" value="4"/>
</dbReference>
<reference evidence="5 6" key="1">
    <citation type="submission" date="2015-02" db="EMBL/GenBank/DDBJ databases">
        <authorList>
            <person name="Chooi Y.-H."/>
        </authorList>
    </citation>
    <scope>NUCLEOTIDE SEQUENCE [LARGE SCALE GENOMIC DNA]</scope>
    <source>
        <strain evidence="5">E3</strain>
    </source>
</reference>
<proteinExistence type="predicted"/>
<feature type="domain" description="Bromo" evidence="4">
    <location>
        <begin position="576"/>
        <end position="643"/>
    </location>
</feature>
<dbReference type="Gene3D" id="1.20.920.10">
    <property type="entry name" value="Bromodomain-like"/>
    <property type="match status" value="6"/>
</dbReference>
<dbReference type="AlphaFoldDB" id="A0A0G4J3T2"/>
<dbReference type="PROSITE" id="PS00633">
    <property type="entry name" value="BROMODOMAIN_1"/>
    <property type="match status" value="3"/>
</dbReference>
<dbReference type="InterPro" id="IPR050935">
    <property type="entry name" value="Bromo_chromatin_reader"/>
</dbReference>
<dbReference type="OrthoDB" id="784962at2759"/>
<dbReference type="PANTHER" id="PTHR22880">
    <property type="entry name" value="FALZ-RELATED BROMODOMAIN-CONTAINING PROTEINS"/>
    <property type="match status" value="1"/>
</dbReference>
<feature type="domain" description="Bromo" evidence="4">
    <location>
        <begin position="28"/>
        <end position="92"/>
    </location>
</feature>